<sequence>YKAVSFFNTLNIKIVAQVTGITDNPVISEIIGPVKVMLQAYNDKNIDKLYVVSNKFINTISQIPQILQILPIPSDNQIDLKMKYWDYLYEPDSKFLLDLLLSRYIESQIYQSVVENIASEQAARMVAMKTATDNGSNIIQELKIIYNQARQNSITQELTELVAGAAAI</sequence>
<dbReference type="PANTHER" id="PTHR11693:SF22">
    <property type="entry name" value="ATP SYNTHASE SUBUNIT GAMMA, MITOCHONDRIAL"/>
    <property type="match status" value="1"/>
</dbReference>
<protein>
    <submittedName>
        <fullName evidence="12">F0F1 ATP synthase subunit gamma</fullName>
        <ecNumber evidence="12">3.6.3.14</ecNumber>
    </submittedName>
</protein>
<dbReference type="CDD" id="cd12151">
    <property type="entry name" value="F1-ATPase_gamma"/>
    <property type="match status" value="1"/>
</dbReference>
<organism evidence="12 13">
    <name type="scientific">Candidatus Palibaumannia cicadellinicola</name>
    <dbReference type="NCBI Taxonomy" id="186490"/>
    <lineage>
        <taxon>Bacteria</taxon>
        <taxon>Pseudomonadati</taxon>
        <taxon>Pseudomonadota</taxon>
        <taxon>Gammaproteobacteria</taxon>
        <taxon>Candidatus Palibaumannia</taxon>
    </lineage>
</organism>
<reference evidence="12 13" key="1">
    <citation type="submission" date="2017-06" db="EMBL/GenBank/DDBJ databases">
        <title>Metabolic interaction between xylem feeders and their symbionts.</title>
        <authorList>
            <person name="Chouaia B."/>
        </authorList>
    </citation>
    <scope>NUCLEOTIDE SEQUENCE [LARGE SCALE GENOMIC DNA]</scope>
    <source>
        <strain evidence="12 13">Gra</strain>
    </source>
</reference>
<dbReference type="GO" id="GO:0046933">
    <property type="term" value="F:proton-transporting ATP synthase activity, rotational mechanism"/>
    <property type="evidence" value="ECO:0007669"/>
    <property type="project" value="InterPro"/>
</dbReference>
<gene>
    <name evidence="12" type="ORF">CEX73_03185</name>
</gene>
<dbReference type="Pfam" id="PF00231">
    <property type="entry name" value="ATP-synt"/>
    <property type="match status" value="1"/>
</dbReference>
<evidence type="ECO:0000256" key="1">
    <source>
        <dbReference type="ARBA" id="ARBA00003456"/>
    </source>
</evidence>
<evidence type="ECO:0000256" key="7">
    <source>
        <dbReference type="ARBA" id="ARBA00022781"/>
    </source>
</evidence>
<dbReference type="EC" id="3.6.3.14" evidence="12"/>
<dbReference type="RefSeq" id="WP_260081463.1">
    <property type="nucleotide sequence ID" value="NZ_NJPO01000171.1"/>
</dbReference>
<keyword evidence="7" id="KW-0375">Hydrogen ion transport</keyword>
<evidence type="ECO:0000256" key="3">
    <source>
        <dbReference type="ARBA" id="ARBA00007681"/>
    </source>
</evidence>
<dbReference type="EMBL" id="NJPO01000171">
    <property type="protein sequence ID" value="PLK58168.1"/>
    <property type="molecule type" value="Genomic_DNA"/>
</dbReference>
<dbReference type="InterPro" id="IPR023632">
    <property type="entry name" value="ATP_synth_F1_gsu_CS"/>
</dbReference>
<evidence type="ECO:0000256" key="2">
    <source>
        <dbReference type="ARBA" id="ARBA00004170"/>
    </source>
</evidence>
<evidence type="ECO:0000313" key="13">
    <source>
        <dbReference type="Proteomes" id="UP000234253"/>
    </source>
</evidence>
<comment type="caution">
    <text evidence="12">The sequence shown here is derived from an EMBL/GenBank/DDBJ whole genome shotgun (WGS) entry which is preliminary data.</text>
</comment>
<dbReference type="PROSITE" id="PS00153">
    <property type="entry name" value="ATPASE_GAMMA"/>
    <property type="match status" value="1"/>
</dbReference>
<feature type="non-terminal residue" evidence="12">
    <location>
        <position position="1"/>
    </location>
</feature>
<dbReference type="GO" id="GO:0045259">
    <property type="term" value="C:proton-transporting ATP synthase complex"/>
    <property type="evidence" value="ECO:0007669"/>
    <property type="project" value="UniProtKB-KW"/>
</dbReference>
<keyword evidence="11" id="KW-0066">ATP synthesis</keyword>
<dbReference type="InterPro" id="IPR035968">
    <property type="entry name" value="ATP_synth_F1_ATPase_gsu"/>
</dbReference>
<dbReference type="PANTHER" id="PTHR11693">
    <property type="entry name" value="ATP SYNTHASE GAMMA CHAIN"/>
    <property type="match status" value="1"/>
</dbReference>
<evidence type="ECO:0000256" key="9">
    <source>
        <dbReference type="ARBA" id="ARBA00023136"/>
    </source>
</evidence>
<evidence type="ECO:0000256" key="4">
    <source>
        <dbReference type="ARBA" id="ARBA00011648"/>
    </source>
</evidence>
<comment type="subunit">
    <text evidence="4">F-type ATPases have 2 components, CF(1) - the catalytic core - and CF(0) - the membrane proton channel. CF(1) has five subunits: alpha(3), beta(3), gamma(1), delta(1), epsilon(1). CF(0) has three main subunits: a, b and c.</text>
</comment>
<keyword evidence="10" id="KW-0139">CF(1)</keyword>
<dbReference type="Gene3D" id="1.10.287.80">
    <property type="entry name" value="ATP synthase, gamma subunit, helix hairpin domain"/>
    <property type="match status" value="1"/>
</dbReference>
<accession>A0A2N4XW54</accession>
<dbReference type="SUPFAM" id="SSF52943">
    <property type="entry name" value="ATP synthase (F1-ATPase), gamma subunit"/>
    <property type="match status" value="1"/>
</dbReference>
<keyword evidence="8" id="KW-0406">Ion transport</keyword>
<evidence type="ECO:0000313" key="12">
    <source>
        <dbReference type="EMBL" id="PLK58168.1"/>
    </source>
</evidence>
<keyword evidence="5" id="KW-0813">Transport</keyword>
<comment type="subcellular location">
    <subcellularLocation>
        <location evidence="2">Membrane</location>
        <topology evidence="2">Peripheral membrane protein</topology>
    </subcellularLocation>
</comment>
<dbReference type="FunFam" id="1.10.287.80:FF:000005">
    <property type="entry name" value="ATP synthase gamma chain"/>
    <property type="match status" value="1"/>
</dbReference>
<name>A0A2N4XW54_9GAMM</name>
<dbReference type="GO" id="GO:0016787">
    <property type="term" value="F:hydrolase activity"/>
    <property type="evidence" value="ECO:0007669"/>
    <property type="project" value="UniProtKB-KW"/>
</dbReference>
<evidence type="ECO:0000256" key="8">
    <source>
        <dbReference type="ARBA" id="ARBA00023065"/>
    </source>
</evidence>
<dbReference type="PRINTS" id="PR00126">
    <property type="entry name" value="ATPASEGAMMA"/>
</dbReference>
<evidence type="ECO:0000256" key="11">
    <source>
        <dbReference type="ARBA" id="ARBA00023310"/>
    </source>
</evidence>
<evidence type="ECO:0000256" key="6">
    <source>
        <dbReference type="ARBA" id="ARBA00022475"/>
    </source>
</evidence>
<comment type="function">
    <text evidence="1">Produces ATP from ADP in the presence of a proton gradient across the membrane. The gamma chain is believed to be important in regulating ATPase activity and the flow of protons through the CF(0) complex.</text>
</comment>
<dbReference type="AlphaFoldDB" id="A0A2N4XW54"/>
<evidence type="ECO:0000256" key="5">
    <source>
        <dbReference type="ARBA" id="ARBA00022448"/>
    </source>
</evidence>
<keyword evidence="6" id="KW-1003">Cell membrane</keyword>
<dbReference type="InterPro" id="IPR000131">
    <property type="entry name" value="ATP_synth_F1_gsu"/>
</dbReference>
<keyword evidence="12" id="KW-0378">Hydrolase</keyword>
<proteinExistence type="inferred from homology"/>
<dbReference type="Proteomes" id="UP000234253">
    <property type="component" value="Unassembled WGS sequence"/>
</dbReference>
<keyword evidence="9" id="KW-0472">Membrane</keyword>
<dbReference type="Gene3D" id="3.40.1380.10">
    <property type="match status" value="1"/>
</dbReference>
<evidence type="ECO:0000256" key="10">
    <source>
        <dbReference type="ARBA" id="ARBA00023196"/>
    </source>
</evidence>
<comment type="similarity">
    <text evidence="3">Belongs to the ATPase gamma chain family.</text>
</comment>